<evidence type="ECO:0000256" key="11">
    <source>
        <dbReference type="SAM" id="Phobius"/>
    </source>
</evidence>
<feature type="transmembrane region" description="Helical" evidence="11">
    <location>
        <begin position="423"/>
        <end position="442"/>
    </location>
</feature>
<dbReference type="InterPro" id="IPR050368">
    <property type="entry name" value="ClC-type_chloride_channel"/>
</dbReference>
<keyword evidence="2" id="KW-0813">Transport</keyword>
<dbReference type="PANTHER" id="PTHR43427">
    <property type="entry name" value="CHLORIDE CHANNEL PROTEIN CLC-E"/>
    <property type="match status" value="1"/>
</dbReference>
<evidence type="ECO:0000256" key="8">
    <source>
        <dbReference type="ARBA" id="ARBA00023214"/>
    </source>
</evidence>
<dbReference type="CDD" id="cd00400">
    <property type="entry name" value="Voltage_gated_ClC"/>
    <property type="match status" value="1"/>
</dbReference>
<dbReference type="SUPFAM" id="SSF81340">
    <property type="entry name" value="Clc chloride channel"/>
    <property type="match status" value="1"/>
</dbReference>
<comment type="caution">
    <text evidence="13">The sequence shown here is derived from an EMBL/GenBank/DDBJ whole genome shotgun (WGS) entry which is preliminary data.</text>
</comment>
<dbReference type="SUPFAM" id="SSF54631">
    <property type="entry name" value="CBS-domain pair"/>
    <property type="match status" value="1"/>
</dbReference>
<dbReference type="Gene3D" id="1.10.3080.10">
    <property type="entry name" value="Clc chloride channel"/>
    <property type="match status" value="1"/>
</dbReference>
<organism evidence="13 14">
    <name type="scientific">Parapedobacter defluvii</name>
    <dbReference type="NCBI Taxonomy" id="2045106"/>
    <lineage>
        <taxon>Bacteria</taxon>
        <taxon>Pseudomonadati</taxon>
        <taxon>Bacteroidota</taxon>
        <taxon>Sphingobacteriia</taxon>
        <taxon>Sphingobacteriales</taxon>
        <taxon>Sphingobacteriaceae</taxon>
        <taxon>Parapedobacter</taxon>
    </lineage>
</organism>
<evidence type="ECO:0000256" key="4">
    <source>
        <dbReference type="ARBA" id="ARBA00022989"/>
    </source>
</evidence>
<dbReference type="CDD" id="cd02205">
    <property type="entry name" value="CBS_pair_SF"/>
    <property type="match status" value="1"/>
</dbReference>
<dbReference type="RefSeq" id="WP_229717651.1">
    <property type="nucleotide sequence ID" value="NZ_BMIK01000017.1"/>
</dbReference>
<reference evidence="14" key="1">
    <citation type="journal article" date="2019" name="Int. J. Syst. Evol. Microbiol.">
        <title>The Global Catalogue of Microorganisms (GCM) 10K type strain sequencing project: providing services to taxonomists for standard genome sequencing and annotation.</title>
        <authorList>
            <consortium name="The Broad Institute Genomics Platform"/>
            <consortium name="The Broad Institute Genome Sequencing Center for Infectious Disease"/>
            <person name="Wu L."/>
            <person name="Ma J."/>
        </authorList>
    </citation>
    <scope>NUCLEOTIDE SEQUENCE [LARGE SCALE GENOMIC DNA]</scope>
    <source>
        <strain evidence="14">CGMCC 1.15342</strain>
    </source>
</reference>
<feature type="transmembrane region" description="Helical" evidence="11">
    <location>
        <begin position="221"/>
        <end position="238"/>
    </location>
</feature>
<keyword evidence="8" id="KW-0868">Chloride</keyword>
<keyword evidence="5" id="KW-0406">Ion transport</keyword>
<dbReference type="Gene3D" id="3.10.580.10">
    <property type="entry name" value="CBS-domain"/>
    <property type="match status" value="1"/>
</dbReference>
<keyword evidence="9" id="KW-0407">Ion channel</keyword>
<dbReference type="Proteomes" id="UP000597338">
    <property type="component" value="Unassembled WGS sequence"/>
</dbReference>
<keyword evidence="6 11" id="KW-0472">Membrane</keyword>
<sequence length="627" mass="66978">MKGRHLKNSIPISPTLDDFNASGKVNRKIGFSFPAARLVWICLLAVGIGATVSLIARILLLFINLVTNLSFFGDFSLTFQDPAYNHRGLWVLIIPALGGLAVGLMALYGSKAIRGHGIPEAMEQILVNQSRIRPKTTLLKPISSAIAIGTGGPFGAEGPIIATGGAFGSTLGQFLRVTPRERKALLAAGATAGMSAIFGTPVAAIFLAVELLLFEFSARTILPVALACITGAAGHYFLFEAGPVFPMPFLSIPSNSALLIYSLIGVLIGVISVALTKAVYYVEDLFEKLPVHWMWWPALGGLAVGLIGYFAPYTLGVGYQNITNVLAGSTPLALLLSLALLKFASWCIALGSGTSGGTLAPLLTIGGACGAIGGFAFSSVFPNINISLSMAALIGMAAMFAGASRAYLTSILFALEATSQSNALVPLLAACTGSYLVSMFFMKNTIMTEKIARRGVSTPEVYEPDLLRQIAVQRVMKHLLIVPDAAQKTIGAIREFYRNSRAEHDFLAFVDQDGEFMGILPTPEIFNVDINPEVSVASVAKRGIYTIPASSHLGEAAELLAKSPSPFLLVTSDAPRGKITGIITYKEILGCYLRHTRDNRERKRSLLPGRQRIRILVKGRLPRTSDY</sequence>
<keyword evidence="10" id="KW-0129">CBS domain</keyword>
<evidence type="ECO:0000256" key="10">
    <source>
        <dbReference type="PROSITE-ProRule" id="PRU00703"/>
    </source>
</evidence>
<proteinExistence type="predicted"/>
<evidence type="ECO:0000256" key="2">
    <source>
        <dbReference type="ARBA" id="ARBA00022448"/>
    </source>
</evidence>
<dbReference type="InterPro" id="IPR046342">
    <property type="entry name" value="CBS_dom_sf"/>
</dbReference>
<evidence type="ECO:0000256" key="7">
    <source>
        <dbReference type="ARBA" id="ARBA00023173"/>
    </source>
</evidence>
<evidence type="ECO:0000313" key="13">
    <source>
        <dbReference type="EMBL" id="GGC42035.1"/>
    </source>
</evidence>
<dbReference type="Pfam" id="PF00654">
    <property type="entry name" value="Voltage_CLC"/>
    <property type="match status" value="1"/>
</dbReference>
<keyword evidence="14" id="KW-1185">Reference proteome</keyword>
<evidence type="ECO:0000256" key="1">
    <source>
        <dbReference type="ARBA" id="ARBA00004141"/>
    </source>
</evidence>
<feature type="transmembrane region" description="Helical" evidence="11">
    <location>
        <begin position="258"/>
        <end position="281"/>
    </location>
</feature>
<keyword evidence="4 11" id="KW-1133">Transmembrane helix</keyword>
<evidence type="ECO:0000313" key="14">
    <source>
        <dbReference type="Proteomes" id="UP000597338"/>
    </source>
</evidence>
<feature type="transmembrane region" description="Helical" evidence="11">
    <location>
        <begin position="184"/>
        <end position="209"/>
    </location>
</feature>
<evidence type="ECO:0000259" key="12">
    <source>
        <dbReference type="PROSITE" id="PS51371"/>
    </source>
</evidence>
<dbReference type="PANTHER" id="PTHR43427:SF6">
    <property type="entry name" value="CHLORIDE CHANNEL PROTEIN CLC-E"/>
    <property type="match status" value="1"/>
</dbReference>
<name>A0ABQ1MNR8_9SPHI</name>
<dbReference type="InterPro" id="IPR014743">
    <property type="entry name" value="Cl-channel_core"/>
</dbReference>
<keyword evidence="3 11" id="KW-0812">Transmembrane</keyword>
<comment type="subcellular location">
    <subcellularLocation>
        <location evidence="1">Membrane</location>
        <topology evidence="1">Multi-pass membrane protein</topology>
    </subcellularLocation>
</comment>
<feature type="domain" description="CBS" evidence="12">
    <location>
        <begin position="540"/>
        <end position="599"/>
    </location>
</feature>
<dbReference type="InterPro" id="IPR000644">
    <property type="entry name" value="CBS_dom"/>
</dbReference>
<protein>
    <submittedName>
        <fullName evidence="13">Chloride channel protein</fullName>
    </submittedName>
</protein>
<evidence type="ECO:0000256" key="3">
    <source>
        <dbReference type="ARBA" id="ARBA00022692"/>
    </source>
</evidence>
<accession>A0ABQ1MNR8</accession>
<feature type="transmembrane region" description="Helical" evidence="11">
    <location>
        <begin position="38"/>
        <end position="67"/>
    </location>
</feature>
<feature type="transmembrane region" description="Helical" evidence="11">
    <location>
        <begin position="358"/>
        <end position="377"/>
    </location>
</feature>
<gene>
    <name evidence="13" type="ORF">GCM10011386_37750</name>
</gene>
<feature type="transmembrane region" description="Helical" evidence="11">
    <location>
        <begin position="87"/>
        <end position="108"/>
    </location>
</feature>
<feature type="transmembrane region" description="Helical" evidence="11">
    <location>
        <begin position="332"/>
        <end position="352"/>
    </location>
</feature>
<evidence type="ECO:0000256" key="9">
    <source>
        <dbReference type="ARBA" id="ARBA00023303"/>
    </source>
</evidence>
<evidence type="ECO:0000256" key="5">
    <source>
        <dbReference type="ARBA" id="ARBA00023065"/>
    </source>
</evidence>
<dbReference type="InterPro" id="IPR001807">
    <property type="entry name" value="ClC"/>
</dbReference>
<dbReference type="PRINTS" id="PR00762">
    <property type="entry name" value="CLCHANNEL"/>
</dbReference>
<feature type="transmembrane region" description="Helical" evidence="11">
    <location>
        <begin position="293"/>
        <end position="311"/>
    </location>
</feature>
<keyword evidence="7" id="KW-0869">Chloride channel</keyword>
<dbReference type="PROSITE" id="PS51371">
    <property type="entry name" value="CBS"/>
    <property type="match status" value="1"/>
</dbReference>
<dbReference type="EMBL" id="BMIK01000017">
    <property type="protein sequence ID" value="GGC42035.1"/>
    <property type="molecule type" value="Genomic_DNA"/>
</dbReference>
<evidence type="ECO:0000256" key="6">
    <source>
        <dbReference type="ARBA" id="ARBA00023136"/>
    </source>
</evidence>
<feature type="transmembrane region" description="Helical" evidence="11">
    <location>
        <begin position="384"/>
        <end position="403"/>
    </location>
</feature>